<protein>
    <submittedName>
        <fullName evidence="1">Putative DNA-binding transcriptional regulator AlpA</fullName>
    </submittedName>
</protein>
<sequence length="95" mass="10545">MMAKRQSISTQTAEIRLGDRPPSYVSRARLAIELDIGESTVDDYVRRGLLPRPVRIGGAVRWSWLQVQALLEADTSCDVTIDPFMEGVKNVAQAT</sequence>
<dbReference type="AlphaFoldDB" id="A0A7W9B0V6"/>
<reference evidence="1 2" key="1">
    <citation type="submission" date="2020-08" db="EMBL/GenBank/DDBJ databases">
        <title>Genomic Encyclopedia of Type Strains, Phase IV (KMG-IV): sequencing the most valuable type-strain genomes for metagenomic binning, comparative biology and taxonomic classification.</title>
        <authorList>
            <person name="Goeker M."/>
        </authorList>
    </citation>
    <scope>NUCLEOTIDE SEQUENCE [LARGE SCALE GENOMIC DNA]</scope>
    <source>
        <strain evidence="1 2">DSM 26944</strain>
    </source>
</reference>
<dbReference type="RefSeq" id="WP_210306164.1">
    <property type="nucleotide sequence ID" value="NZ_JACIJG010000018.1"/>
</dbReference>
<dbReference type="EMBL" id="JACIJG010000018">
    <property type="protein sequence ID" value="MBB5703774.1"/>
    <property type="molecule type" value="Genomic_DNA"/>
</dbReference>
<dbReference type="SUPFAM" id="SSF46955">
    <property type="entry name" value="Putative DNA-binding domain"/>
    <property type="match status" value="1"/>
</dbReference>
<organism evidence="1 2">
    <name type="scientific">Brucella daejeonensis</name>
    <dbReference type="NCBI Taxonomy" id="659015"/>
    <lineage>
        <taxon>Bacteria</taxon>
        <taxon>Pseudomonadati</taxon>
        <taxon>Pseudomonadota</taxon>
        <taxon>Alphaproteobacteria</taxon>
        <taxon>Hyphomicrobiales</taxon>
        <taxon>Brucellaceae</taxon>
        <taxon>Brucella/Ochrobactrum group</taxon>
        <taxon>Brucella</taxon>
    </lineage>
</organism>
<comment type="caution">
    <text evidence="1">The sequence shown here is derived from an EMBL/GenBank/DDBJ whole genome shotgun (WGS) entry which is preliminary data.</text>
</comment>
<dbReference type="GO" id="GO:0003677">
    <property type="term" value="F:DNA binding"/>
    <property type="evidence" value="ECO:0007669"/>
    <property type="project" value="UniProtKB-KW"/>
</dbReference>
<accession>A0A7W9B0V6</accession>
<proteinExistence type="predicted"/>
<keyword evidence="2" id="KW-1185">Reference proteome</keyword>
<evidence type="ECO:0000313" key="1">
    <source>
        <dbReference type="EMBL" id="MBB5703774.1"/>
    </source>
</evidence>
<dbReference type="InterPro" id="IPR009061">
    <property type="entry name" value="DNA-bd_dom_put_sf"/>
</dbReference>
<dbReference type="Proteomes" id="UP000555546">
    <property type="component" value="Unassembled WGS sequence"/>
</dbReference>
<evidence type="ECO:0000313" key="2">
    <source>
        <dbReference type="Proteomes" id="UP000555546"/>
    </source>
</evidence>
<name>A0A7W9B0V6_9HYPH</name>
<gene>
    <name evidence="1" type="ORF">FHS76_003684</name>
</gene>
<keyword evidence="1" id="KW-0238">DNA-binding</keyword>